<organism evidence="3 4">
    <name type="scientific">Streptomyces alboflavus</name>
    <dbReference type="NCBI Taxonomy" id="67267"/>
    <lineage>
        <taxon>Bacteria</taxon>
        <taxon>Bacillati</taxon>
        <taxon>Actinomycetota</taxon>
        <taxon>Actinomycetes</taxon>
        <taxon>Kitasatosporales</taxon>
        <taxon>Streptomycetaceae</taxon>
        <taxon>Streptomyces</taxon>
    </lineage>
</organism>
<protein>
    <submittedName>
        <fullName evidence="3">Uncharacterized protein</fullName>
    </submittedName>
</protein>
<sequence length="229" mass="24122">MTTTAVHEADIRTGAGSDTGWGLASDTGTDTGTGTRAATPTGTERPVPRWAEHVAHAIPLVLLAQCVWRLPFAFGFDMGTGTGSIGSLWISVPYIFTLSLLTEALALLSFGLVRGWGEVVPAWVPRLGGRRLNRWVAVVPATLGGLGATALFGPFTLGALGLGVSFEEFDSGFWEFLFRACVLPVGLWGPLVLALTVHYFVRRGPSAARAAIPAVNTSTENPNRVSASS</sequence>
<dbReference type="eggNOG" id="ENOG5032XFK">
    <property type="taxonomic scope" value="Bacteria"/>
</dbReference>
<dbReference type="AlphaFoldDB" id="A0A1Z1WLP7"/>
<name>A0A1Z1WLP7_9ACTN</name>
<proteinExistence type="predicted"/>
<accession>A0A1Z1WLP7</accession>
<dbReference type="EMBL" id="CP021748">
    <property type="protein sequence ID" value="ARX87354.1"/>
    <property type="molecule type" value="Genomic_DNA"/>
</dbReference>
<feature type="transmembrane region" description="Helical" evidence="2">
    <location>
        <begin position="176"/>
        <end position="201"/>
    </location>
</feature>
<keyword evidence="4" id="KW-1185">Reference proteome</keyword>
<keyword evidence="2" id="KW-0812">Transmembrane</keyword>
<keyword evidence="2" id="KW-0472">Membrane</keyword>
<evidence type="ECO:0000313" key="3">
    <source>
        <dbReference type="EMBL" id="ARX87354.1"/>
    </source>
</evidence>
<keyword evidence="2" id="KW-1133">Transmembrane helix</keyword>
<gene>
    <name evidence="3" type="ORF">SMD44_06835</name>
</gene>
<feature type="transmembrane region" description="Helical" evidence="2">
    <location>
        <begin position="54"/>
        <end position="74"/>
    </location>
</feature>
<evidence type="ECO:0000313" key="4">
    <source>
        <dbReference type="Proteomes" id="UP000195880"/>
    </source>
</evidence>
<reference evidence="3 4" key="1">
    <citation type="submission" date="2017-05" db="EMBL/GenBank/DDBJ databases">
        <title>Streptomyces alboflavus Genome sequencing and assembly.</title>
        <authorList>
            <person name="Wang Y."/>
            <person name="Du B."/>
            <person name="Ding Y."/>
            <person name="Liu H."/>
            <person name="Hou Q."/>
            <person name="Liu K."/>
            <person name="Wang C."/>
            <person name="Yao L."/>
        </authorList>
    </citation>
    <scope>NUCLEOTIDE SEQUENCE [LARGE SCALE GENOMIC DNA]</scope>
    <source>
        <strain evidence="3 4">MDJK44</strain>
    </source>
</reference>
<evidence type="ECO:0000256" key="1">
    <source>
        <dbReference type="SAM" id="MobiDB-lite"/>
    </source>
</evidence>
<evidence type="ECO:0000256" key="2">
    <source>
        <dbReference type="SAM" id="Phobius"/>
    </source>
</evidence>
<feature type="compositionally biased region" description="Low complexity" evidence="1">
    <location>
        <begin position="26"/>
        <end position="45"/>
    </location>
</feature>
<dbReference type="STRING" id="67267.GCA_000716675_03156"/>
<dbReference type="RefSeq" id="WP_237307552.1">
    <property type="nucleotide sequence ID" value="NZ_CP021748.1"/>
</dbReference>
<dbReference type="Proteomes" id="UP000195880">
    <property type="component" value="Chromosome"/>
</dbReference>
<feature type="transmembrane region" description="Helical" evidence="2">
    <location>
        <begin position="94"/>
        <end position="113"/>
    </location>
</feature>
<dbReference type="KEGG" id="salf:SMD44_06835"/>
<feature type="region of interest" description="Disordered" evidence="1">
    <location>
        <begin position="1"/>
        <end position="45"/>
    </location>
</feature>
<feature type="transmembrane region" description="Helical" evidence="2">
    <location>
        <begin position="134"/>
        <end position="156"/>
    </location>
</feature>